<sequence length="16" mass="1623">MREEGNGSGEAVATKS</sequence>
<comment type="caution">
    <text evidence="1">The sequence shown here is derived from an EMBL/GenBank/DDBJ whole genome shotgun (WGS) entry which is preliminary data.</text>
</comment>
<protein>
    <submittedName>
        <fullName evidence="1">Uncharacterized protein</fullName>
    </submittedName>
</protein>
<evidence type="ECO:0000313" key="1">
    <source>
        <dbReference type="EMBL" id="MPC18682.1"/>
    </source>
</evidence>
<reference evidence="1 2" key="1">
    <citation type="submission" date="2019-05" db="EMBL/GenBank/DDBJ databases">
        <title>Another draft genome of Portunus trituberculatus and its Hox gene families provides insights of decapod evolution.</title>
        <authorList>
            <person name="Jeong J.-H."/>
            <person name="Song I."/>
            <person name="Kim S."/>
            <person name="Choi T."/>
            <person name="Kim D."/>
            <person name="Ryu S."/>
            <person name="Kim W."/>
        </authorList>
    </citation>
    <scope>NUCLEOTIDE SEQUENCE [LARGE SCALE GENOMIC DNA]</scope>
    <source>
        <tissue evidence="1">Muscle</tissue>
    </source>
</reference>
<evidence type="ECO:0000313" key="2">
    <source>
        <dbReference type="Proteomes" id="UP000324222"/>
    </source>
</evidence>
<dbReference type="EMBL" id="VSRR010000702">
    <property type="protein sequence ID" value="MPC18682.1"/>
    <property type="molecule type" value="Genomic_DNA"/>
</dbReference>
<keyword evidence="2" id="KW-1185">Reference proteome</keyword>
<dbReference type="Proteomes" id="UP000324222">
    <property type="component" value="Unassembled WGS sequence"/>
</dbReference>
<gene>
    <name evidence="1" type="ORF">E2C01_011575</name>
</gene>
<accession>A0A5B7DBI7</accession>
<dbReference type="AlphaFoldDB" id="A0A5B7DBI7"/>
<organism evidence="1 2">
    <name type="scientific">Portunus trituberculatus</name>
    <name type="common">Swimming crab</name>
    <name type="synonym">Neptunus trituberculatus</name>
    <dbReference type="NCBI Taxonomy" id="210409"/>
    <lineage>
        <taxon>Eukaryota</taxon>
        <taxon>Metazoa</taxon>
        <taxon>Ecdysozoa</taxon>
        <taxon>Arthropoda</taxon>
        <taxon>Crustacea</taxon>
        <taxon>Multicrustacea</taxon>
        <taxon>Malacostraca</taxon>
        <taxon>Eumalacostraca</taxon>
        <taxon>Eucarida</taxon>
        <taxon>Decapoda</taxon>
        <taxon>Pleocyemata</taxon>
        <taxon>Brachyura</taxon>
        <taxon>Eubrachyura</taxon>
        <taxon>Portunoidea</taxon>
        <taxon>Portunidae</taxon>
        <taxon>Portuninae</taxon>
        <taxon>Portunus</taxon>
    </lineage>
</organism>
<proteinExistence type="predicted"/>
<name>A0A5B7DBI7_PORTR</name>